<dbReference type="Pfam" id="PF11755">
    <property type="entry name" value="DUF3311"/>
    <property type="match status" value="1"/>
</dbReference>
<dbReference type="InterPro" id="IPR021741">
    <property type="entry name" value="DUF3311"/>
</dbReference>
<organism evidence="2 3">
    <name type="scientific">Stackebrandtia nassauensis (strain DSM 44728 / CIP 108903 / NRRL B-16338 / NBRC 102104 / LLR-40K-21)</name>
    <dbReference type="NCBI Taxonomy" id="446470"/>
    <lineage>
        <taxon>Bacteria</taxon>
        <taxon>Bacillati</taxon>
        <taxon>Actinomycetota</taxon>
        <taxon>Actinomycetes</taxon>
        <taxon>Glycomycetales</taxon>
        <taxon>Glycomycetaceae</taxon>
        <taxon>Stackebrandtia</taxon>
    </lineage>
</organism>
<keyword evidence="1" id="KW-1133">Transmembrane helix</keyword>
<gene>
    <name evidence="2" type="ordered locus">Snas_2433</name>
</gene>
<evidence type="ECO:0000313" key="3">
    <source>
        <dbReference type="Proteomes" id="UP000000844"/>
    </source>
</evidence>
<protein>
    <recommendedName>
        <fullName evidence="4">DUF3311 domain-containing protein</fullName>
    </recommendedName>
</protein>
<dbReference type="OrthoDB" id="4950461at2"/>
<dbReference type="AlphaFoldDB" id="D3Q4T6"/>
<evidence type="ECO:0008006" key="4">
    <source>
        <dbReference type="Google" id="ProtNLM"/>
    </source>
</evidence>
<dbReference type="Proteomes" id="UP000000844">
    <property type="component" value="Chromosome"/>
</dbReference>
<dbReference type="RefSeq" id="WP_013017687.1">
    <property type="nucleotide sequence ID" value="NC_013947.1"/>
</dbReference>
<dbReference type="EMBL" id="CP001778">
    <property type="protein sequence ID" value="ADD42116.1"/>
    <property type="molecule type" value="Genomic_DNA"/>
</dbReference>
<dbReference type="STRING" id="446470.Snas_2433"/>
<keyword evidence="3" id="KW-1185">Reference proteome</keyword>
<name>D3Q4T6_STANL</name>
<proteinExistence type="predicted"/>
<evidence type="ECO:0000313" key="2">
    <source>
        <dbReference type="EMBL" id="ADD42116.1"/>
    </source>
</evidence>
<keyword evidence="1" id="KW-0472">Membrane</keyword>
<evidence type="ECO:0000256" key="1">
    <source>
        <dbReference type="SAM" id="Phobius"/>
    </source>
</evidence>
<feature type="transmembrane region" description="Helical" evidence="1">
    <location>
        <begin position="34"/>
        <end position="56"/>
    </location>
</feature>
<dbReference type="HOGENOM" id="CLU_183045_2_0_11"/>
<keyword evidence="1" id="KW-0812">Transmembrane</keyword>
<accession>D3Q4T6</accession>
<sequence>MKLRIAITSLPFIGLLVGIHFANRATPYVLGLPFIVFYVAFWVVMCAVLMGLLTWLDDRAERKARETSAADAGRDAV</sequence>
<dbReference type="KEGG" id="sna:Snas_2433"/>
<reference evidence="2 3" key="1">
    <citation type="journal article" date="2009" name="Stand. Genomic Sci.">
        <title>Complete genome sequence of Stackebrandtia nassauensis type strain (LLR-40K-21).</title>
        <authorList>
            <person name="Munk C."/>
            <person name="Lapidus A."/>
            <person name="Copeland A."/>
            <person name="Jando M."/>
            <person name="Mayilraj S."/>
            <person name="Glavina Del Rio T."/>
            <person name="Nolan M."/>
            <person name="Chen F."/>
            <person name="Lucas S."/>
            <person name="Tice H."/>
            <person name="Cheng J.F."/>
            <person name="Han C."/>
            <person name="Detter J.C."/>
            <person name="Bruce D."/>
            <person name="Goodwin L."/>
            <person name="Chain P."/>
            <person name="Pitluck S."/>
            <person name="Goker M."/>
            <person name="Ovchinikova G."/>
            <person name="Pati A."/>
            <person name="Ivanova N."/>
            <person name="Mavromatis K."/>
            <person name="Chen A."/>
            <person name="Palaniappan K."/>
            <person name="Land M."/>
            <person name="Hauser L."/>
            <person name="Chang Y.J."/>
            <person name="Jeffries C.D."/>
            <person name="Bristow J."/>
            <person name="Eisen J.A."/>
            <person name="Markowitz V."/>
            <person name="Hugenholtz P."/>
            <person name="Kyrpides N.C."/>
            <person name="Klenk H.P."/>
        </authorList>
    </citation>
    <scope>NUCLEOTIDE SEQUENCE [LARGE SCALE GENOMIC DNA]</scope>
    <source>
        <strain evidence="3">DSM 44728 / CIP 108903 / NRRL B-16338 / NBRC 102104 / LLR-40K-21</strain>
    </source>
</reference>